<dbReference type="Gene3D" id="3.90.1200.10">
    <property type="match status" value="1"/>
</dbReference>
<keyword evidence="1" id="KW-0472">Membrane</keyword>
<name>A0ABY4JPA8_9BACI</name>
<keyword evidence="1" id="KW-0812">Transmembrane</keyword>
<accession>A0ABY4JPA8</accession>
<dbReference type="SUPFAM" id="SSF56112">
    <property type="entry name" value="Protein kinase-like (PK-like)"/>
    <property type="match status" value="1"/>
</dbReference>
<reference evidence="2 3" key="1">
    <citation type="submission" date="2022-04" db="EMBL/GenBank/DDBJ databases">
        <title>Mechanism of arsenic methylation and mitigation arsenic toxicity by Bacillus sp. LH14 from an Arsenic-Contaminated Paddy Soil.</title>
        <authorList>
            <person name="Wang D."/>
        </authorList>
    </citation>
    <scope>NUCLEOTIDE SEQUENCE [LARGE SCALE GENOMIC DNA]</scope>
    <source>
        <strain evidence="2 3">LH14</strain>
    </source>
</reference>
<dbReference type="InterPro" id="IPR011009">
    <property type="entry name" value="Kinase-like_dom_sf"/>
</dbReference>
<feature type="transmembrane region" description="Helical" evidence="1">
    <location>
        <begin position="53"/>
        <end position="71"/>
    </location>
</feature>
<proteinExistence type="predicted"/>
<evidence type="ECO:0000313" key="2">
    <source>
        <dbReference type="EMBL" id="UPM54155.1"/>
    </source>
</evidence>
<protein>
    <recommendedName>
        <fullName evidence="4">Aminoglycoside phosphotransferase domain-containing protein</fullName>
    </recommendedName>
</protein>
<dbReference type="RefSeq" id="WP_248267357.1">
    <property type="nucleotide sequence ID" value="NZ_CP096034.1"/>
</dbReference>
<evidence type="ECO:0000256" key="1">
    <source>
        <dbReference type="SAM" id="Phobius"/>
    </source>
</evidence>
<organism evidence="2 3">
    <name type="scientific">Gottfriedia acidiceleris</name>
    <dbReference type="NCBI Taxonomy" id="371036"/>
    <lineage>
        <taxon>Bacteria</taxon>
        <taxon>Bacillati</taxon>
        <taxon>Bacillota</taxon>
        <taxon>Bacilli</taxon>
        <taxon>Bacillales</taxon>
        <taxon>Bacillaceae</taxon>
        <taxon>Gottfriedia</taxon>
    </lineage>
</organism>
<dbReference type="Proteomes" id="UP000830639">
    <property type="component" value="Chromosome"/>
</dbReference>
<sequence length="395" mass="47047">MEEFTYIYIDNFLYSSLYINLEQSLIGLIFFLFFKGKPFGFLERETKIGFINFFIPIVRLIRVLEFAYLYYKKKRINKVKPGTFPTLSSSHYGNCLILVGHGEHKIVNLREQSVTTIFPNNFSRNVMEDKIYKLIEAQNCKLSQSLLDWNISNRFMKESYVNLKPACFNIQNVHTEALPILRDILFSKNYQVISLGQHLQNVTKRIDELLNPLLQEDFTLNNSIKPIYEFVSEINIELKKNCLKTEIVLGFTHGDFWEGNVLKSKKITKVIDWNTLEIRSSFFDLYFLIFEKFSNVSEKKLYEASEEFENVFHTFIRNYLEGNFINSEMAAILVNQSEIYRYIFYLEFILRKIKGNLKGERIYFEYLVERIKFFQAYESKLNENKYNNYIVEKIQ</sequence>
<keyword evidence="1" id="KW-1133">Transmembrane helix</keyword>
<evidence type="ECO:0008006" key="4">
    <source>
        <dbReference type="Google" id="ProtNLM"/>
    </source>
</evidence>
<keyword evidence="3" id="KW-1185">Reference proteome</keyword>
<evidence type="ECO:0000313" key="3">
    <source>
        <dbReference type="Proteomes" id="UP000830639"/>
    </source>
</evidence>
<dbReference type="EMBL" id="CP096034">
    <property type="protein sequence ID" value="UPM54155.1"/>
    <property type="molecule type" value="Genomic_DNA"/>
</dbReference>
<feature type="transmembrane region" description="Helical" evidence="1">
    <location>
        <begin position="12"/>
        <end position="33"/>
    </location>
</feature>
<gene>
    <name evidence="2" type="ORF">MY490_20835</name>
</gene>